<feature type="repeat" description="ANK" evidence="3">
    <location>
        <begin position="303"/>
        <end position="335"/>
    </location>
</feature>
<protein>
    <recommendedName>
        <fullName evidence="7">Heterokaryon incompatibility domain-containing protein</fullName>
    </recommendedName>
</protein>
<reference evidence="5" key="1">
    <citation type="submission" date="2020-12" db="EMBL/GenBank/DDBJ databases">
        <title>Metabolic potential, ecology and presence of endohyphal bacteria is reflected in genomic diversity of Mucoromycotina.</title>
        <authorList>
            <person name="Muszewska A."/>
            <person name="Okrasinska A."/>
            <person name="Steczkiewicz K."/>
            <person name="Drgas O."/>
            <person name="Orlowska M."/>
            <person name="Perlinska-Lenart U."/>
            <person name="Aleksandrzak-Piekarczyk T."/>
            <person name="Szatraj K."/>
            <person name="Zielenkiewicz U."/>
            <person name="Pilsyk S."/>
            <person name="Malc E."/>
            <person name="Mieczkowski P."/>
            <person name="Kruszewska J.S."/>
            <person name="Biernat P."/>
            <person name="Pawlowska J."/>
        </authorList>
    </citation>
    <scope>NUCLEOTIDE SEQUENCE</scope>
    <source>
        <strain evidence="5">WA0000051536</strain>
    </source>
</reference>
<feature type="repeat" description="ANK" evidence="3">
    <location>
        <begin position="1129"/>
        <end position="1161"/>
    </location>
</feature>
<feature type="repeat" description="ANK" evidence="3">
    <location>
        <begin position="765"/>
        <end position="797"/>
    </location>
</feature>
<feature type="repeat" description="ANK" evidence="3">
    <location>
        <begin position="963"/>
        <end position="995"/>
    </location>
</feature>
<feature type="repeat" description="ANK" evidence="3">
    <location>
        <begin position="534"/>
        <end position="566"/>
    </location>
</feature>
<feature type="repeat" description="ANK" evidence="3">
    <location>
        <begin position="864"/>
        <end position="896"/>
    </location>
</feature>
<dbReference type="PROSITE" id="PS50088">
    <property type="entry name" value="ANK_REPEAT"/>
    <property type="match status" value="28"/>
</dbReference>
<feature type="compositionally biased region" description="Basic residues" evidence="4">
    <location>
        <begin position="1914"/>
        <end position="1924"/>
    </location>
</feature>
<dbReference type="Proteomes" id="UP000612746">
    <property type="component" value="Unassembled WGS sequence"/>
</dbReference>
<feature type="repeat" description="ANK" evidence="3">
    <location>
        <begin position="567"/>
        <end position="599"/>
    </location>
</feature>
<dbReference type="EMBL" id="JAEPRA010000015">
    <property type="protein sequence ID" value="KAG2175263.1"/>
    <property type="molecule type" value="Genomic_DNA"/>
</dbReference>
<feature type="repeat" description="ANK" evidence="3">
    <location>
        <begin position="270"/>
        <end position="302"/>
    </location>
</feature>
<dbReference type="InterPro" id="IPR002110">
    <property type="entry name" value="Ankyrin_rpt"/>
</dbReference>
<feature type="repeat" description="ANK" evidence="3">
    <location>
        <begin position="237"/>
        <end position="269"/>
    </location>
</feature>
<evidence type="ECO:0000313" key="6">
    <source>
        <dbReference type="Proteomes" id="UP000612746"/>
    </source>
</evidence>
<evidence type="ECO:0000256" key="3">
    <source>
        <dbReference type="PROSITE-ProRule" id="PRU00023"/>
    </source>
</evidence>
<keyword evidence="1" id="KW-0677">Repeat</keyword>
<dbReference type="Pfam" id="PF00023">
    <property type="entry name" value="Ank"/>
    <property type="match status" value="1"/>
</dbReference>
<dbReference type="Gene3D" id="1.25.40.20">
    <property type="entry name" value="Ankyrin repeat-containing domain"/>
    <property type="match status" value="12"/>
</dbReference>
<feature type="repeat" description="ANK" evidence="3">
    <location>
        <begin position="699"/>
        <end position="731"/>
    </location>
</feature>
<feature type="repeat" description="ANK" evidence="3">
    <location>
        <begin position="996"/>
        <end position="1028"/>
    </location>
</feature>
<feature type="repeat" description="ANK" evidence="3">
    <location>
        <begin position="666"/>
        <end position="698"/>
    </location>
</feature>
<feature type="region of interest" description="Disordered" evidence="4">
    <location>
        <begin position="1904"/>
        <end position="1924"/>
    </location>
</feature>
<evidence type="ECO:0000313" key="5">
    <source>
        <dbReference type="EMBL" id="KAG2175263.1"/>
    </source>
</evidence>
<feature type="repeat" description="ANK" evidence="3">
    <location>
        <begin position="402"/>
        <end position="434"/>
    </location>
</feature>
<dbReference type="PRINTS" id="PR01415">
    <property type="entry name" value="ANKYRIN"/>
</dbReference>
<feature type="repeat" description="ANK" evidence="3">
    <location>
        <begin position="1063"/>
        <end position="1095"/>
    </location>
</feature>
<feature type="repeat" description="ANK" evidence="3">
    <location>
        <begin position="501"/>
        <end position="533"/>
    </location>
</feature>
<keyword evidence="6" id="KW-1185">Reference proteome</keyword>
<evidence type="ECO:0000256" key="4">
    <source>
        <dbReference type="SAM" id="MobiDB-lite"/>
    </source>
</evidence>
<sequence length="1924" mass="210977">MSSSVEREIHELQITEGERLINEISSYLHIGGNVTGKRALRAQWFDDAVKGDIISIRRLLQLGADIGREDYEKTTALHLASKSGHNEVVELLIEHGAVVDAKDDISYTALHWATLNGHQETVDQLIKHGAAVASREDNSDTPLHLAAQCGHKEVVDLLIKHGSAVDVRDENSYTALHLAARNGYTKVVDLLMKHGAAVDLRDLKSNNALHLVAVNGHKEVADMLIKHGAAVESRGMTSNNALHLAAVNGHKEVADLLIKRGAYVDRRAFNSDTALHFAAFNGHKAVVDLLIERSAVVDARNEDSETPLHLAAFNGHKEIVDQLIKHGAFVDAKNEDSQYAIHLAAKKGHKHVVDLLVKHGATVDAKGFNSNTALHEAARSGHEEVVDLLIKRGADVATRGLWSYTALHFAAKDGHKGVVDVLIEHGAIVDAKDGASYTALHSAARYGHNVVVDLLIKHGVAVDTQSSQLHTALHCAALFGHKDVVDLLIRHGAFIDAKDEASRYAIHLAAKEGHKEVVDLLIKHGAAVDAKDENSYTALHVAAMNGHNEVVDLLIKHGVAVDAKDENSYTALHVAAMNGHKEVVDMLIQHGAKVVAGNEGPNIALHLAASNGHEEVIGLLIKHGAVVDARNDHSDTALHLAAQYGHQSVVSKLIDHGADVDAQNYQSGTALQFAALNEHTEVVNLLIKHGANIETANINGHTPLMIAVKENQLDMVSLLIEKKANIEASDNTSLTSLHWSAMKGQLSVLQLLLQKNANIDATTIEGDTALHLAAIFNHSDIVATLIDHHANIEAENKSHNTPMQLALLNGHDNVVDQLKSVGARIGKFGNVTSEHLYQAALTGQVTPIRKTLEMCGNEDEKMFYLNATLQRAAQNGQVEVVTNILQCGADIESLNEDGVSPLFLAGQYPGLISVLVHHGACIKARNKKDRHQSVLHHYASKGQMEGLSILLNCGFDIHIIDKDSDTALHYAARIGNCEVVDILLQRGADINAKNDKGENALHCATGFGDFVTVDLLLQQGVDINAKNDKGETSLHIAVKKNMLDITSVLIDNGIDIDAKHVPTKSTALHLAIEARNFKLISLLVRRHADVNAINGQYKSALYVAAKKNLIEACALLLAHDADVNASELYGRTPLYCAVKLCNANLVSLLLDYGASVSHYAMLSGNVLKYAIGNSGELKGYDSERKFIAVIKLLVEAGADTSKIVVTQALEKRFPTLRDVLSKSSNENLAKEYSVFKRRLEIEDARSELSNQVDIALKEYKGSSSITLDGDLANMRELKGTKHKYGSGFPQSKRLLLDDCADIDAKEADSMPAAASACTQPSKPFDTMSIDERATATMKSLLDYVGARFFASDYFFMLESDKCIDIKPPSWASHFDKMRGIIREPGRLIVQIPTKNTSLSVPTWYKAKDPYLQFIDAVYVCKRSSVRPSQEAFSDILGGSEQNLAVHLHAILIAGLSILSIAGGDGLVERLVKTICNVILDPIQGVLPPDSIFSDWQIRNRCRCHCNADSPHRPLSPIAAAKAVGMNVWRERHPYIVNRVWDLKQDILVDDIDYAWIDTICIDKSNLSELDEAIRSMYKWYANCAAVVLDSGTTLGLWSSRGWCLQEGAAAGILCGISKDGKLATIQELAIEQKQDLCTLDLHLYYRPGNAAEILARMDVRMTARAEDRTYALIGIFSIDLALSYGEGLRSRARLLHQLAIQKGDLSFLSFHTDGKAPHHYLPSIDETNYLIAKCTRASAPVTVSHFGICFEVQLVNGEAARQLLEKLNCWVKMSFAKDRFQGVEELIKVGEHPEYQRSPSVELAIVHDIRSLMLVQIYGQDMQTGGGKPIKLCYPLQCCQIEETEFERLFSWYMEEPKHPAAESEELEREDKSKAKVVNGDYTDDDIQFERIWLGDMPNSAELSSLKSESAIQRGRRRRRRYNA</sequence>
<dbReference type="Pfam" id="PF12796">
    <property type="entry name" value="Ank_2"/>
    <property type="match status" value="11"/>
</dbReference>
<feature type="repeat" description="ANK" evidence="3">
    <location>
        <begin position="633"/>
        <end position="665"/>
    </location>
</feature>
<comment type="caution">
    <text evidence="5">The sequence shown here is derived from an EMBL/GenBank/DDBJ whole genome shotgun (WGS) entry which is preliminary data.</text>
</comment>
<proteinExistence type="predicted"/>
<feature type="repeat" description="ANK" evidence="3">
    <location>
        <begin position="336"/>
        <end position="368"/>
    </location>
</feature>
<dbReference type="OrthoDB" id="194358at2759"/>
<dbReference type="InterPro" id="IPR050889">
    <property type="entry name" value="Dendritic_Spine_Reg/Scaffold"/>
</dbReference>
<gene>
    <name evidence="5" type="ORF">INT44_007751</name>
</gene>
<dbReference type="InterPro" id="IPR036770">
    <property type="entry name" value="Ankyrin_rpt-contain_sf"/>
</dbReference>
<feature type="repeat" description="ANK" evidence="3">
    <location>
        <begin position="369"/>
        <end position="401"/>
    </location>
</feature>
<feature type="repeat" description="ANK" evidence="3">
    <location>
        <begin position="138"/>
        <end position="170"/>
    </location>
</feature>
<feature type="repeat" description="ANK" evidence="3">
    <location>
        <begin position="72"/>
        <end position="104"/>
    </location>
</feature>
<feature type="repeat" description="ANK" evidence="3">
    <location>
        <begin position="435"/>
        <end position="467"/>
    </location>
</feature>
<name>A0A8H7PJR6_9FUNG</name>
<accession>A0A8H7PJR6</accession>
<feature type="repeat" description="ANK" evidence="3">
    <location>
        <begin position="732"/>
        <end position="764"/>
    </location>
</feature>
<evidence type="ECO:0000256" key="2">
    <source>
        <dbReference type="ARBA" id="ARBA00023043"/>
    </source>
</evidence>
<keyword evidence="2 3" id="KW-0040">ANK repeat</keyword>
<dbReference type="SUPFAM" id="SSF48403">
    <property type="entry name" value="Ankyrin repeat"/>
    <property type="match status" value="3"/>
</dbReference>
<feature type="repeat" description="ANK" evidence="3">
    <location>
        <begin position="171"/>
        <end position="203"/>
    </location>
</feature>
<dbReference type="PANTHER" id="PTHR24166">
    <property type="entry name" value="ROLLING PEBBLES, ISOFORM B"/>
    <property type="match status" value="1"/>
</dbReference>
<dbReference type="Pfam" id="PF13637">
    <property type="entry name" value="Ank_4"/>
    <property type="match status" value="1"/>
</dbReference>
<dbReference type="PANTHER" id="PTHR24166:SF52">
    <property type="entry name" value="ANKYRIN REPEAT DOMAIN-CONTAINING PROTEIN 65"/>
    <property type="match status" value="1"/>
</dbReference>
<evidence type="ECO:0008006" key="7">
    <source>
        <dbReference type="Google" id="ProtNLM"/>
    </source>
</evidence>
<evidence type="ECO:0000256" key="1">
    <source>
        <dbReference type="ARBA" id="ARBA00022737"/>
    </source>
</evidence>
<dbReference type="Pfam" id="PF13606">
    <property type="entry name" value="Ank_3"/>
    <property type="match status" value="1"/>
</dbReference>
<feature type="repeat" description="ANK" evidence="3">
    <location>
        <begin position="105"/>
        <end position="137"/>
    </location>
</feature>
<dbReference type="PROSITE" id="PS50297">
    <property type="entry name" value="ANK_REP_REGION"/>
    <property type="match status" value="27"/>
</dbReference>
<dbReference type="SMART" id="SM00248">
    <property type="entry name" value="ANK"/>
    <property type="match status" value="33"/>
</dbReference>
<feature type="repeat" description="ANK" evidence="3">
    <location>
        <begin position="204"/>
        <end position="236"/>
    </location>
</feature>
<feature type="repeat" description="ANK" evidence="3">
    <location>
        <begin position="600"/>
        <end position="632"/>
    </location>
</feature>
<feature type="repeat" description="ANK" evidence="3">
    <location>
        <begin position="1029"/>
        <end position="1061"/>
    </location>
</feature>
<feature type="repeat" description="ANK" evidence="3">
    <location>
        <begin position="468"/>
        <end position="500"/>
    </location>
</feature>
<organism evidence="5 6">
    <name type="scientific">Umbelopsis vinacea</name>
    <dbReference type="NCBI Taxonomy" id="44442"/>
    <lineage>
        <taxon>Eukaryota</taxon>
        <taxon>Fungi</taxon>
        <taxon>Fungi incertae sedis</taxon>
        <taxon>Mucoromycota</taxon>
        <taxon>Mucoromycotina</taxon>
        <taxon>Umbelopsidomycetes</taxon>
        <taxon>Umbelopsidales</taxon>
        <taxon>Umbelopsidaceae</taxon>
        <taxon>Umbelopsis</taxon>
    </lineage>
</organism>